<keyword evidence="3 5" id="KW-1133">Transmembrane helix</keyword>
<evidence type="ECO:0000313" key="6">
    <source>
        <dbReference type="EMBL" id="SEG68626.1"/>
    </source>
</evidence>
<keyword evidence="2 5" id="KW-0812">Transmembrane</keyword>
<organism evidence="6 7">
    <name type="scientific">Marinobacterium lutimaris</name>
    <dbReference type="NCBI Taxonomy" id="568106"/>
    <lineage>
        <taxon>Bacteria</taxon>
        <taxon>Pseudomonadati</taxon>
        <taxon>Pseudomonadota</taxon>
        <taxon>Gammaproteobacteria</taxon>
        <taxon>Oceanospirillales</taxon>
        <taxon>Oceanospirillaceae</taxon>
        <taxon>Marinobacterium</taxon>
    </lineage>
</organism>
<dbReference type="RefSeq" id="WP_104004081.1">
    <property type="nucleotide sequence ID" value="NZ_FNVQ01000003.1"/>
</dbReference>
<keyword evidence="7" id="KW-1185">Reference proteome</keyword>
<gene>
    <name evidence="6" type="ORF">SAMN05444390_103235</name>
</gene>
<name>A0A1H6C8C9_9GAMM</name>
<evidence type="ECO:0000256" key="1">
    <source>
        <dbReference type="ARBA" id="ARBA00004141"/>
    </source>
</evidence>
<protein>
    <submittedName>
        <fullName evidence="6">Uncharacterized membrane protein</fullName>
    </submittedName>
</protein>
<evidence type="ECO:0000256" key="2">
    <source>
        <dbReference type="ARBA" id="ARBA00022692"/>
    </source>
</evidence>
<reference evidence="6 7" key="1">
    <citation type="submission" date="2016-10" db="EMBL/GenBank/DDBJ databases">
        <authorList>
            <person name="de Groot N.N."/>
        </authorList>
    </citation>
    <scope>NUCLEOTIDE SEQUENCE [LARGE SCALE GENOMIC DNA]</scope>
    <source>
        <strain evidence="6 7">DSM 22012</strain>
    </source>
</reference>
<comment type="subcellular location">
    <subcellularLocation>
        <location evidence="1">Membrane</location>
        <topology evidence="1">Multi-pass membrane protein</topology>
    </subcellularLocation>
</comment>
<evidence type="ECO:0000313" key="7">
    <source>
        <dbReference type="Proteomes" id="UP000236745"/>
    </source>
</evidence>
<dbReference type="InterPro" id="IPR019109">
    <property type="entry name" value="MamF_MmsF"/>
</dbReference>
<dbReference type="Proteomes" id="UP000236745">
    <property type="component" value="Unassembled WGS sequence"/>
</dbReference>
<evidence type="ECO:0000256" key="4">
    <source>
        <dbReference type="ARBA" id="ARBA00023136"/>
    </source>
</evidence>
<dbReference type="OrthoDB" id="5405464at2"/>
<evidence type="ECO:0000256" key="5">
    <source>
        <dbReference type="SAM" id="Phobius"/>
    </source>
</evidence>
<dbReference type="EMBL" id="FNVQ01000003">
    <property type="protein sequence ID" value="SEG68626.1"/>
    <property type="molecule type" value="Genomic_DNA"/>
</dbReference>
<accession>A0A1H6C8C9</accession>
<proteinExistence type="predicted"/>
<sequence>MTEQAPATAGISDTSNVRLVYILYLVGLVFGITGIIGVIMAYINKGESDAIAASHYQFQIRTFWIGFLMMFIGAITSVFIIGWFVFLFWFVWLIVRCVKGMKYLEQRKAHPEPTTWLFG</sequence>
<feature type="transmembrane region" description="Helical" evidence="5">
    <location>
        <begin position="63"/>
        <end position="95"/>
    </location>
</feature>
<keyword evidence="4 5" id="KW-0472">Membrane</keyword>
<dbReference type="AlphaFoldDB" id="A0A1H6C8C9"/>
<feature type="transmembrane region" description="Helical" evidence="5">
    <location>
        <begin position="21"/>
        <end position="43"/>
    </location>
</feature>
<dbReference type="Pfam" id="PF09685">
    <property type="entry name" value="MamF_MmsF"/>
    <property type="match status" value="1"/>
</dbReference>
<evidence type="ECO:0000256" key="3">
    <source>
        <dbReference type="ARBA" id="ARBA00022989"/>
    </source>
</evidence>